<dbReference type="Proteomes" id="UP000031668">
    <property type="component" value="Unassembled WGS sequence"/>
</dbReference>
<dbReference type="EMBL" id="JWZT01000330">
    <property type="protein sequence ID" value="KII74672.1"/>
    <property type="molecule type" value="Genomic_DNA"/>
</dbReference>
<dbReference type="AlphaFoldDB" id="A0A0C2NL04"/>
<sequence length="186" mass="21039">MKIKFSRCNTVDAKRIDSGIQLSQSFNEIYVDSFEIMANRVIATNSHSGFYNALPFRELTVSISLPHSNSDYVEPAAKLDVSSPNCPMCATIMTTWEVIESELSGYLVQCPKPYRVSTPPTVKLVVETICEHVTDGSFARASDEQMAKRVLVQMEKDFFTVKLRQLISLLRSIQMRLVFDFNNQLA</sequence>
<gene>
    <name evidence="1" type="ORF">RF11_11872</name>
</gene>
<reference evidence="1 2" key="1">
    <citation type="journal article" date="2014" name="Genome Biol. Evol.">
        <title>The genome of the myxosporean Thelohanellus kitauei shows adaptations to nutrient acquisition within its fish host.</title>
        <authorList>
            <person name="Yang Y."/>
            <person name="Xiong J."/>
            <person name="Zhou Z."/>
            <person name="Huo F."/>
            <person name="Miao W."/>
            <person name="Ran C."/>
            <person name="Liu Y."/>
            <person name="Zhang J."/>
            <person name="Feng J."/>
            <person name="Wang M."/>
            <person name="Wang M."/>
            <person name="Wang L."/>
            <person name="Yao B."/>
        </authorList>
    </citation>
    <scope>NUCLEOTIDE SEQUENCE [LARGE SCALE GENOMIC DNA]</scope>
    <source>
        <strain evidence="1">Wuqing</strain>
    </source>
</reference>
<evidence type="ECO:0000313" key="1">
    <source>
        <dbReference type="EMBL" id="KII74672.1"/>
    </source>
</evidence>
<comment type="caution">
    <text evidence="1">The sequence shown here is derived from an EMBL/GenBank/DDBJ whole genome shotgun (WGS) entry which is preliminary data.</text>
</comment>
<organism evidence="1 2">
    <name type="scientific">Thelohanellus kitauei</name>
    <name type="common">Myxosporean</name>
    <dbReference type="NCBI Taxonomy" id="669202"/>
    <lineage>
        <taxon>Eukaryota</taxon>
        <taxon>Metazoa</taxon>
        <taxon>Cnidaria</taxon>
        <taxon>Myxozoa</taxon>
        <taxon>Myxosporea</taxon>
        <taxon>Bivalvulida</taxon>
        <taxon>Platysporina</taxon>
        <taxon>Myxobolidae</taxon>
        <taxon>Thelohanellus</taxon>
    </lineage>
</organism>
<accession>A0A0C2NL04</accession>
<protein>
    <submittedName>
        <fullName evidence="1">Uncharacterized protein</fullName>
    </submittedName>
</protein>
<proteinExistence type="predicted"/>
<evidence type="ECO:0000313" key="2">
    <source>
        <dbReference type="Proteomes" id="UP000031668"/>
    </source>
</evidence>
<keyword evidence="2" id="KW-1185">Reference proteome</keyword>
<name>A0A0C2NL04_THEKT</name>